<feature type="region of interest" description="Disordered" evidence="1">
    <location>
        <begin position="492"/>
        <end position="512"/>
    </location>
</feature>
<organism evidence="2 3">
    <name type="scientific">Brachybacterium hainanense</name>
    <dbReference type="NCBI Taxonomy" id="1541174"/>
    <lineage>
        <taxon>Bacteria</taxon>
        <taxon>Bacillati</taxon>
        <taxon>Actinomycetota</taxon>
        <taxon>Actinomycetes</taxon>
        <taxon>Micrococcales</taxon>
        <taxon>Dermabacteraceae</taxon>
        <taxon>Brachybacterium</taxon>
    </lineage>
</organism>
<evidence type="ECO:0008006" key="4">
    <source>
        <dbReference type="Google" id="ProtNLM"/>
    </source>
</evidence>
<accession>A0ABV6RB03</accession>
<proteinExistence type="predicted"/>
<dbReference type="EMBL" id="JBHLSV010000009">
    <property type="protein sequence ID" value="MFC0674174.1"/>
    <property type="molecule type" value="Genomic_DNA"/>
</dbReference>
<name>A0ABV6RB03_9MICO</name>
<feature type="region of interest" description="Disordered" evidence="1">
    <location>
        <begin position="694"/>
        <end position="713"/>
    </location>
</feature>
<dbReference type="Proteomes" id="UP001589793">
    <property type="component" value="Unassembled WGS sequence"/>
</dbReference>
<dbReference type="RefSeq" id="WP_376980108.1">
    <property type="nucleotide sequence ID" value="NZ_JBHLSV010000009.1"/>
</dbReference>
<evidence type="ECO:0000313" key="3">
    <source>
        <dbReference type="Proteomes" id="UP001589793"/>
    </source>
</evidence>
<sequence>MDLIGDAQRAGGGEDAAAGPLAHAGSVVLPTDSVWEEMCAEDHPLNRVGGLDELDEEDGFDLEACLAAAAVLANPAEDAVPEGWPEELARLLERQALTRRLDEVVRAVEDSPQVLGMLVEIAESFRTGMLEPPGAASSVPDMPPDTPQEALGQLAGLGRLRVMLGAIEDRLMLEAESRIIADRGHADAGSAVADLALARRTSREKTSRDLAAARRTARHLPRLLRAKAAGRLPEASASAIASTLGTESAATCALVDEVLSTDDYASIEGTGAVRVRARVREIIEENTSRSASIDRAIAAARGRYVKLTPIRDGMARITAVLPAVHGAQIHQTVQAVAESMRAAGSRIPIGAARADALVEAVNMFCDLATCRIDPEHDGFLRAAVHGIVDEDGLTDRPVIPPSVGSGLVPPPPPHVMSEDQARARYGPDEPGAEFVDPDEPLPVPELPARARRELDAMVARLHGDGRAQAETTLAAVRAAHQDAPIGAFGPLGAARGPDPLGPPPRLDPPRARAQGPRVMVTLIMNVTSLLAPEDGNELASLSGYGTLPAHHLSRMLTGEDSRLPDPGSAQEAGRRGADAIATAQLRRAFTHPASGEIQAVESTSRAFPAAVRDLALARQAISAAPYSNATANQVDHIRRAADGGPSTLANAQALDAAANYTKETGGWTTSVTGDPTTPTGSSVEWRNAYGLSVRIAAPRHHPPRPGRGAAPGG</sequence>
<keyword evidence="3" id="KW-1185">Reference proteome</keyword>
<comment type="caution">
    <text evidence="2">The sequence shown here is derived from an EMBL/GenBank/DDBJ whole genome shotgun (WGS) entry which is preliminary data.</text>
</comment>
<gene>
    <name evidence="2" type="ORF">ACFFF6_09420</name>
</gene>
<protein>
    <recommendedName>
        <fullName evidence="4">DUF222 domain-containing protein</fullName>
    </recommendedName>
</protein>
<evidence type="ECO:0000256" key="1">
    <source>
        <dbReference type="SAM" id="MobiDB-lite"/>
    </source>
</evidence>
<evidence type="ECO:0000313" key="2">
    <source>
        <dbReference type="EMBL" id="MFC0674174.1"/>
    </source>
</evidence>
<reference evidence="2 3" key="1">
    <citation type="submission" date="2024-09" db="EMBL/GenBank/DDBJ databases">
        <authorList>
            <person name="Sun Q."/>
            <person name="Mori K."/>
        </authorList>
    </citation>
    <scope>NUCLEOTIDE SEQUENCE [LARGE SCALE GENOMIC DNA]</scope>
    <source>
        <strain evidence="2 3">CICC 10874</strain>
    </source>
</reference>